<evidence type="ECO:0000313" key="3">
    <source>
        <dbReference type="Proteomes" id="UP000602284"/>
    </source>
</evidence>
<feature type="domain" description="Putative amidase" evidence="1">
    <location>
        <begin position="165"/>
        <end position="313"/>
    </location>
</feature>
<name>A0ABS1J7I8_9BACL</name>
<reference evidence="2 3" key="1">
    <citation type="submission" date="2021-01" db="EMBL/GenBank/DDBJ databases">
        <title>Tumebacillus sp. strain ITR2 16S ribosomal RNA gene Genome sequencing and assembly.</title>
        <authorList>
            <person name="Kang M."/>
        </authorList>
    </citation>
    <scope>NUCLEOTIDE SEQUENCE [LARGE SCALE GENOMIC DNA]</scope>
    <source>
        <strain evidence="2 3">ITR2</strain>
    </source>
</reference>
<dbReference type="Proteomes" id="UP000602284">
    <property type="component" value="Unassembled WGS sequence"/>
</dbReference>
<gene>
    <name evidence="2" type="ORF">JJB07_05890</name>
</gene>
<protein>
    <submittedName>
        <fullName evidence="2">Amidase domain-containing protein</fullName>
    </submittedName>
</protein>
<dbReference type="PANTHER" id="PTHR40032:SF1">
    <property type="entry name" value="EXPORTED PROTEIN"/>
    <property type="match status" value="1"/>
</dbReference>
<evidence type="ECO:0000313" key="2">
    <source>
        <dbReference type="EMBL" id="MBL0386182.1"/>
    </source>
</evidence>
<dbReference type="EMBL" id="JAEQNB010000001">
    <property type="protein sequence ID" value="MBL0386182.1"/>
    <property type="molecule type" value="Genomic_DNA"/>
</dbReference>
<dbReference type="RefSeq" id="WP_201632127.1">
    <property type="nucleotide sequence ID" value="NZ_JAEQNB010000001.1"/>
</dbReference>
<dbReference type="PANTHER" id="PTHR40032">
    <property type="entry name" value="EXPORTED PROTEIN-RELATED"/>
    <property type="match status" value="1"/>
</dbReference>
<comment type="caution">
    <text evidence="2">The sequence shown here is derived from an EMBL/GenBank/DDBJ whole genome shotgun (WGS) entry which is preliminary data.</text>
</comment>
<organism evidence="2 3">
    <name type="scientific">Tumebacillus amylolyticus</name>
    <dbReference type="NCBI Taxonomy" id="2801339"/>
    <lineage>
        <taxon>Bacteria</taxon>
        <taxon>Bacillati</taxon>
        <taxon>Bacillota</taxon>
        <taxon>Bacilli</taxon>
        <taxon>Bacillales</taxon>
        <taxon>Alicyclobacillaceae</taxon>
        <taxon>Tumebacillus</taxon>
    </lineage>
</organism>
<proteinExistence type="predicted"/>
<accession>A0ABS1J7I8</accession>
<evidence type="ECO:0000259" key="1">
    <source>
        <dbReference type="Pfam" id="PF12671"/>
    </source>
</evidence>
<sequence>MYRQEWLKTVEAFFREKNRAWLTGDDETLLHFLAGTPADCHSWQDVRSMRDARPLREGVRFRKAKTSLHIHSAAWKSEGELAVVDATEHVRFYYEQGDDLQHEERALRHRLTLLPFGGTWRVLRDETVREVAKPNLRPEDAADALASVDVFPEELEVEDRQLRGRYDRVRAYRYAELWWNRFNPVFKQMKDSDCTNFVSQVLYAGGVPLVRGSSRSNGWWYDIGSHNWSYSWAVANSLKLALTRLLHAQEVGDPRQLKIGDVICYDWDGDGRWQHNTVVVGFDGAGQPLVDAHTVASHMRFWTYRDSYAWTAKTKYAFFHIPDQF</sequence>
<keyword evidence="3" id="KW-1185">Reference proteome</keyword>
<dbReference type="InterPro" id="IPR024301">
    <property type="entry name" value="Amidase_6"/>
</dbReference>
<dbReference type="Pfam" id="PF12671">
    <property type="entry name" value="Amidase_6"/>
    <property type="match status" value="1"/>
</dbReference>